<dbReference type="OrthoDB" id="9777124at2"/>
<dbReference type="GO" id="GO:0005886">
    <property type="term" value="C:plasma membrane"/>
    <property type="evidence" value="ECO:0007669"/>
    <property type="project" value="UniProtKB-SubCell"/>
</dbReference>
<comment type="catalytic activity">
    <reaction evidence="10">
        <text>an acyl phosphate + sn-glycerol 3-phosphate = a 1-acyl-sn-glycero-3-phosphate + phosphate</text>
        <dbReference type="Rhea" id="RHEA:34075"/>
        <dbReference type="ChEBI" id="CHEBI:43474"/>
        <dbReference type="ChEBI" id="CHEBI:57597"/>
        <dbReference type="ChEBI" id="CHEBI:57970"/>
        <dbReference type="ChEBI" id="CHEBI:59918"/>
        <dbReference type="EC" id="2.3.1.275"/>
    </reaction>
</comment>
<keyword evidence="3 10" id="KW-0808">Transferase</keyword>
<dbReference type="RefSeq" id="WP_124926010.1">
    <property type="nucleotide sequence ID" value="NZ_BMOH01000004.1"/>
</dbReference>
<dbReference type="Proteomes" id="UP000267535">
    <property type="component" value="Unassembled WGS sequence"/>
</dbReference>
<evidence type="ECO:0000256" key="4">
    <source>
        <dbReference type="ARBA" id="ARBA00022692"/>
    </source>
</evidence>
<feature type="transmembrane region" description="Helical" evidence="10">
    <location>
        <begin position="84"/>
        <end position="103"/>
    </location>
</feature>
<gene>
    <name evidence="10 11" type="primary">plsY</name>
    <name evidence="11" type="ORF">EHS89_09980</name>
</gene>
<evidence type="ECO:0000256" key="7">
    <source>
        <dbReference type="ARBA" id="ARBA00023136"/>
    </source>
</evidence>
<evidence type="ECO:0000256" key="8">
    <source>
        <dbReference type="ARBA" id="ARBA00023209"/>
    </source>
</evidence>
<dbReference type="PANTHER" id="PTHR30309">
    <property type="entry name" value="INNER MEMBRANE PROTEIN YGIH"/>
    <property type="match status" value="1"/>
</dbReference>
<dbReference type="EMBL" id="RQXV01000005">
    <property type="protein sequence ID" value="RRC99174.1"/>
    <property type="molecule type" value="Genomic_DNA"/>
</dbReference>
<comment type="subunit">
    <text evidence="10">Probably interacts with PlsX.</text>
</comment>
<feature type="transmembrane region" description="Helical" evidence="10">
    <location>
        <begin position="146"/>
        <end position="179"/>
    </location>
</feature>
<dbReference type="Pfam" id="PF02660">
    <property type="entry name" value="G3P_acyltransf"/>
    <property type="match status" value="1"/>
</dbReference>
<evidence type="ECO:0000256" key="5">
    <source>
        <dbReference type="ARBA" id="ARBA00022989"/>
    </source>
</evidence>
<comment type="subcellular location">
    <subcellularLocation>
        <location evidence="10">Cell membrane</location>
        <topology evidence="10">Multi-pass membrane protein</topology>
    </subcellularLocation>
</comment>
<feature type="transmembrane region" description="Helical" evidence="10">
    <location>
        <begin position="115"/>
        <end position="140"/>
    </location>
</feature>
<evidence type="ECO:0000313" key="11">
    <source>
        <dbReference type="EMBL" id="RRC99174.1"/>
    </source>
</evidence>
<keyword evidence="6 10" id="KW-0443">Lipid metabolism</keyword>
<protein>
    <recommendedName>
        <fullName evidence="10">Glycerol-3-phosphate acyltransferase</fullName>
    </recommendedName>
    <alternativeName>
        <fullName evidence="10">Acyl-PO4 G3P acyltransferase</fullName>
    </alternativeName>
    <alternativeName>
        <fullName evidence="10">Acyl-phosphate--glycerol-3-phosphate acyltransferase</fullName>
    </alternativeName>
    <alternativeName>
        <fullName evidence="10">G3P acyltransferase</fullName>
        <shortName evidence="10">GPAT</shortName>
        <ecNumber evidence="10">2.3.1.275</ecNumber>
    </alternativeName>
    <alternativeName>
        <fullName evidence="10">Lysophosphatidic acid synthase</fullName>
        <shortName evidence="10">LPA synthase</shortName>
    </alternativeName>
</protein>
<keyword evidence="9 10" id="KW-1208">Phospholipid metabolism</keyword>
<keyword evidence="7 10" id="KW-0472">Membrane</keyword>
<evidence type="ECO:0000256" key="6">
    <source>
        <dbReference type="ARBA" id="ARBA00023098"/>
    </source>
</evidence>
<keyword evidence="11" id="KW-0012">Acyltransferase</keyword>
<keyword evidence="2 10" id="KW-0444">Lipid biosynthesis</keyword>
<dbReference type="InterPro" id="IPR003811">
    <property type="entry name" value="G3P_acylTferase_PlsY"/>
</dbReference>
<sequence>MLGTETITILSAVAVAYLLGSVPTAILVCHSMGIADPRQQGSGNPGTTNVLRAGNRLAALITLVGDLSKGALSIAIANWLELSIYEQGFAGIAALVGHIWSIFMRFTGGKGVATMLGGCLVLDYQLGLIQCTVWCGLLIFRRISSLAAIGMALLSPALCWLMVPQLIIPIGIMCLIIIATHHQNIRKLMAGHESPL</sequence>
<name>A0A3P1SQC0_9GAMM</name>
<comment type="function">
    <text evidence="10">Catalyzes the transfer of an acyl group from acyl-phosphate (acyl-PO(4)) to glycerol-3-phosphate (G3P) to form lysophosphatidic acid (LPA). This enzyme utilizes acyl-phosphate as fatty acyl donor, but not acyl-CoA or acyl-ACP.</text>
</comment>
<keyword evidence="1 10" id="KW-1003">Cell membrane</keyword>
<dbReference type="HAMAP" id="MF_01043">
    <property type="entry name" value="PlsY"/>
    <property type="match status" value="1"/>
</dbReference>
<evidence type="ECO:0000256" key="1">
    <source>
        <dbReference type="ARBA" id="ARBA00022475"/>
    </source>
</evidence>
<dbReference type="PANTHER" id="PTHR30309:SF0">
    <property type="entry name" value="GLYCEROL-3-PHOSPHATE ACYLTRANSFERASE-RELATED"/>
    <property type="match status" value="1"/>
</dbReference>
<keyword evidence="4 10" id="KW-0812">Transmembrane</keyword>
<evidence type="ECO:0000256" key="10">
    <source>
        <dbReference type="HAMAP-Rule" id="MF_01043"/>
    </source>
</evidence>
<feature type="transmembrane region" description="Helical" evidence="10">
    <location>
        <begin position="6"/>
        <end position="29"/>
    </location>
</feature>
<dbReference type="AlphaFoldDB" id="A0A3P1SQC0"/>
<comment type="pathway">
    <text evidence="10">Lipid metabolism; phospholipid metabolism.</text>
</comment>
<evidence type="ECO:0000313" key="12">
    <source>
        <dbReference type="Proteomes" id="UP000267535"/>
    </source>
</evidence>
<reference evidence="11 12" key="1">
    <citation type="submission" date="2018-11" db="EMBL/GenBank/DDBJ databases">
        <title>The draft genome sequence of Amphritea balenae JAMM 1525T.</title>
        <authorList>
            <person name="Fang Z."/>
            <person name="Zhang Y."/>
            <person name="Han X."/>
        </authorList>
    </citation>
    <scope>NUCLEOTIDE SEQUENCE [LARGE SCALE GENOMIC DNA]</scope>
    <source>
        <strain evidence="11 12">JAMM 1525</strain>
    </source>
</reference>
<keyword evidence="8 10" id="KW-0594">Phospholipid biosynthesis</keyword>
<dbReference type="UniPathway" id="UPA00085"/>
<dbReference type="GO" id="GO:0043772">
    <property type="term" value="F:acyl-phosphate glycerol-3-phosphate acyltransferase activity"/>
    <property type="evidence" value="ECO:0007669"/>
    <property type="project" value="UniProtKB-UniRule"/>
</dbReference>
<comment type="similarity">
    <text evidence="10">Belongs to the PlsY family.</text>
</comment>
<dbReference type="SMART" id="SM01207">
    <property type="entry name" value="G3P_acyltransf"/>
    <property type="match status" value="1"/>
</dbReference>
<dbReference type="GO" id="GO:0008654">
    <property type="term" value="P:phospholipid biosynthetic process"/>
    <property type="evidence" value="ECO:0007669"/>
    <property type="project" value="UniProtKB-UniRule"/>
</dbReference>
<evidence type="ECO:0000256" key="9">
    <source>
        <dbReference type="ARBA" id="ARBA00023264"/>
    </source>
</evidence>
<dbReference type="EC" id="2.3.1.275" evidence="10"/>
<dbReference type="NCBIfam" id="TIGR00023">
    <property type="entry name" value="glycerol-3-phosphate 1-O-acyltransferase PlsY"/>
    <property type="match status" value="1"/>
</dbReference>
<proteinExistence type="inferred from homology"/>
<evidence type="ECO:0000256" key="2">
    <source>
        <dbReference type="ARBA" id="ARBA00022516"/>
    </source>
</evidence>
<keyword evidence="5 10" id="KW-1133">Transmembrane helix</keyword>
<organism evidence="11 12">
    <name type="scientific">Amphritea balenae</name>
    <dbReference type="NCBI Taxonomy" id="452629"/>
    <lineage>
        <taxon>Bacteria</taxon>
        <taxon>Pseudomonadati</taxon>
        <taxon>Pseudomonadota</taxon>
        <taxon>Gammaproteobacteria</taxon>
        <taxon>Oceanospirillales</taxon>
        <taxon>Oceanospirillaceae</taxon>
        <taxon>Amphritea</taxon>
    </lineage>
</organism>
<keyword evidence="12" id="KW-1185">Reference proteome</keyword>
<accession>A0A3P1SQC0</accession>
<evidence type="ECO:0000256" key="3">
    <source>
        <dbReference type="ARBA" id="ARBA00022679"/>
    </source>
</evidence>
<comment type="caution">
    <text evidence="11">The sequence shown here is derived from an EMBL/GenBank/DDBJ whole genome shotgun (WGS) entry which is preliminary data.</text>
</comment>